<dbReference type="PRINTS" id="PR00625">
    <property type="entry name" value="JDOMAIN"/>
</dbReference>
<comment type="subunit">
    <text evidence="11">Homodimer.</text>
</comment>
<dbReference type="InterPro" id="IPR001305">
    <property type="entry name" value="HSP_DnaJ_Cys-rich_dom"/>
</dbReference>
<dbReference type="SUPFAM" id="SSF49493">
    <property type="entry name" value="HSP40/DnaJ peptide-binding domain"/>
    <property type="match status" value="2"/>
</dbReference>
<dbReference type="Gene3D" id="1.10.287.110">
    <property type="entry name" value="DnaJ domain"/>
    <property type="match status" value="1"/>
</dbReference>
<dbReference type="CDD" id="cd10719">
    <property type="entry name" value="DnaJ_zf"/>
    <property type="match status" value="1"/>
</dbReference>
<keyword evidence="8 11" id="KW-0143">Chaperone</keyword>
<dbReference type="InterPro" id="IPR012724">
    <property type="entry name" value="DnaJ"/>
</dbReference>
<dbReference type="EMBL" id="PIUK01000048">
    <property type="protein sequence ID" value="MBY6275935.1"/>
    <property type="molecule type" value="Genomic_DNA"/>
</dbReference>
<feature type="binding site" evidence="11">
    <location>
        <position position="206"/>
    </location>
    <ligand>
        <name>Zn(2+)</name>
        <dbReference type="ChEBI" id="CHEBI:29105"/>
        <label>1</label>
    </ligand>
</feature>
<dbReference type="SUPFAM" id="SSF57938">
    <property type="entry name" value="DnaJ/Hsp40 cysteine-rich domain"/>
    <property type="match status" value="1"/>
</dbReference>
<feature type="domain" description="J" evidence="13">
    <location>
        <begin position="5"/>
        <end position="70"/>
    </location>
</feature>
<dbReference type="GO" id="GO:0008270">
    <property type="term" value="F:zinc ion binding"/>
    <property type="evidence" value="ECO:0007669"/>
    <property type="project" value="UniProtKB-UniRule"/>
</dbReference>
<comment type="similarity">
    <text evidence="9 11">Belongs to the DnaJ family.</text>
</comment>
<feature type="repeat" description="CXXCXGXG motif" evidence="11">
    <location>
        <begin position="192"/>
        <end position="199"/>
    </location>
</feature>
<dbReference type="InterPro" id="IPR018253">
    <property type="entry name" value="DnaJ_domain_CS"/>
</dbReference>
<dbReference type="Pfam" id="PF01556">
    <property type="entry name" value="DnaJ_C"/>
    <property type="match status" value="1"/>
</dbReference>
<dbReference type="GO" id="GO:0006260">
    <property type="term" value="P:DNA replication"/>
    <property type="evidence" value="ECO:0007669"/>
    <property type="project" value="UniProtKB-KW"/>
</dbReference>
<dbReference type="Pfam" id="PF00684">
    <property type="entry name" value="DnaJ_CXXCXGXG"/>
    <property type="match status" value="1"/>
</dbReference>
<keyword evidence="3 11" id="KW-0479">Metal-binding</keyword>
<dbReference type="NCBIfam" id="NF008035">
    <property type="entry name" value="PRK10767.1"/>
    <property type="match status" value="1"/>
</dbReference>
<dbReference type="CDD" id="cd10747">
    <property type="entry name" value="DnaJ_C"/>
    <property type="match status" value="1"/>
</dbReference>
<keyword evidence="1 11" id="KW-0963">Cytoplasm</keyword>
<reference evidence="15" key="1">
    <citation type="submission" date="2017-11" db="EMBL/GenBank/DDBJ databases">
        <title>Three new genomes from thermophilic consortium.</title>
        <authorList>
            <person name="Quaggio R."/>
            <person name="Amgarten D."/>
            <person name="Setubal J.C."/>
        </authorList>
    </citation>
    <scope>NUCLEOTIDE SEQUENCE</scope>
    <source>
        <strain evidence="15">ZCTH01-B2</strain>
    </source>
</reference>
<dbReference type="SUPFAM" id="SSF46565">
    <property type="entry name" value="Chaperone J-domain"/>
    <property type="match status" value="1"/>
</dbReference>
<evidence type="ECO:0000313" key="15">
    <source>
        <dbReference type="EMBL" id="MBY6275935.1"/>
    </source>
</evidence>
<keyword evidence="5 11" id="KW-0863">Zinc-finger</keyword>
<feature type="binding site" evidence="11">
    <location>
        <position position="152"/>
    </location>
    <ligand>
        <name>Zn(2+)</name>
        <dbReference type="ChEBI" id="CHEBI:29105"/>
        <label>1</label>
    </ligand>
</feature>
<feature type="zinc finger region" description="CR-type" evidence="12">
    <location>
        <begin position="136"/>
        <end position="218"/>
    </location>
</feature>
<dbReference type="Pfam" id="PF00226">
    <property type="entry name" value="DnaJ"/>
    <property type="match status" value="1"/>
</dbReference>
<dbReference type="HAMAP" id="MF_01152">
    <property type="entry name" value="DnaJ"/>
    <property type="match status" value="1"/>
</dbReference>
<dbReference type="InterPro" id="IPR002939">
    <property type="entry name" value="DnaJ_C"/>
</dbReference>
<evidence type="ECO:0000256" key="9">
    <source>
        <dbReference type="ARBA" id="ARBA00061004"/>
    </source>
</evidence>
<evidence type="ECO:0000256" key="4">
    <source>
        <dbReference type="ARBA" id="ARBA00022737"/>
    </source>
</evidence>
<dbReference type="CDD" id="cd06257">
    <property type="entry name" value="DnaJ"/>
    <property type="match status" value="1"/>
</dbReference>
<dbReference type="FunFam" id="2.60.260.20:FF:000005">
    <property type="entry name" value="Chaperone protein dnaJ 1, mitochondrial"/>
    <property type="match status" value="1"/>
</dbReference>
<dbReference type="SMART" id="SM00271">
    <property type="entry name" value="DnaJ"/>
    <property type="match status" value="1"/>
</dbReference>
<evidence type="ECO:0000256" key="1">
    <source>
        <dbReference type="ARBA" id="ARBA00022490"/>
    </source>
</evidence>
<evidence type="ECO:0000313" key="16">
    <source>
        <dbReference type="Proteomes" id="UP000732377"/>
    </source>
</evidence>
<dbReference type="GO" id="GO:0031072">
    <property type="term" value="F:heat shock protein binding"/>
    <property type="evidence" value="ECO:0007669"/>
    <property type="project" value="InterPro"/>
</dbReference>
<comment type="function">
    <text evidence="11">Participates actively in the response to hyperosmotic and heat shock by preventing the aggregation of stress-denatured proteins and by disaggregating proteins, also in an autonomous, DnaK-independent fashion. Unfolded proteins bind initially to DnaJ; upon interaction with the DnaJ-bound protein, DnaK hydrolyzes its bound ATP, resulting in the formation of a stable complex. GrpE releases ADP from DnaK; ATP binding to DnaK triggers the release of the substrate protein, thus completing the reaction cycle. Several rounds of ATP-dependent interactions between DnaJ, DnaK and GrpE are required for fully efficient folding. Also involved, together with DnaK and GrpE, in the DNA replication of plasmids through activation of initiation proteins.</text>
</comment>
<keyword evidence="6 11" id="KW-0862">Zinc</keyword>
<evidence type="ECO:0000256" key="3">
    <source>
        <dbReference type="ARBA" id="ARBA00022723"/>
    </source>
</evidence>
<evidence type="ECO:0000256" key="2">
    <source>
        <dbReference type="ARBA" id="ARBA00022705"/>
    </source>
</evidence>
<dbReference type="GO" id="GO:0042026">
    <property type="term" value="P:protein refolding"/>
    <property type="evidence" value="ECO:0007669"/>
    <property type="project" value="TreeGrafter"/>
</dbReference>
<comment type="cofactor">
    <cofactor evidence="11">
        <name>Zn(2+)</name>
        <dbReference type="ChEBI" id="CHEBI:29105"/>
    </cofactor>
    <text evidence="11">Binds 2 Zn(2+) ions per monomer.</text>
</comment>
<feature type="binding site" evidence="11">
    <location>
        <position position="169"/>
    </location>
    <ligand>
        <name>Zn(2+)</name>
        <dbReference type="ChEBI" id="CHEBI:29105"/>
        <label>2</label>
    </ligand>
</feature>
<dbReference type="Gene3D" id="2.60.260.20">
    <property type="entry name" value="Urease metallochaperone UreE, N-terminal domain"/>
    <property type="match status" value="2"/>
</dbReference>
<dbReference type="RefSeq" id="WP_273378847.1">
    <property type="nucleotide sequence ID" value="NZ_JACSIR010000007.1"/>
</dbReference>
<dbReference type="PANTHER" id="PTHR43096">
    <property type="entry name" value="DNAJ HOMOLOG 1, MITOCHONDRIAL-RELATED"/>
    <property type="match status" value="1"/>
</dbReference>
<evidence type="ECO:0000256" key="12">
    <source>
        <dbReference type="PROSITE-ProRule" id="PRU00546"/>
    </source>
</evidence>
<proteinExistence type="inferred from homology"/>
<dbReference type="Gene3D" id="2.10.230.10">
    <property type="entry name" value="Heat shock protein DnaJ, cysteine-rich domain"/>
    <property type="match status" value="1"/>
</dbReference>
<evidence type="ECO:0000259" key="13">
    <source>
        <dbReference type="PROSITE" id="PS50076"/>
    </source>
</evidence>
<evidence type="ECO:0000256" key="6">
    <source>
        <dbReference type="ARBA" id="ARBA00022833"/>
    </source>
</evidence>
<feature type="binding site" evidence="11">
    <location>
        <position position="209"/>
    </location>
    <ligand>
        <name>Zn(2+)</name>
        <dbReference type="ChEBI" id="CHEBI:29105"/>
        <label>1</label>
    </ligand>
</feature>
<feature type="repeat" description="CXXCXGXG motif" evidence="11">
    <location>
        <begin position="149"/>
        <end position="156"/>
    </location>
</feature>
<dbReference type="FunFam" id="2.10.230.10:FF:000002">
    <property type="entry name" value="Molecular chaperone DnaJ"/>
    <property type="match status" value="1"/>
</dbReference>
<dbReference type="NCBIfam" id="TIGR02349">
    <property type="entry name" value="DnaJ_bact"/>
    <property type="match status" value="1"/>
</dbReference>
<comment type="domain">
    <text evidence="11">The J domain is necessary and sufficient to stimulate DnaK ATPase activity. Zinc center 1 plays an important role in the autonomous, DnaK-independent chaperone activity of DnaJ. Zinc center 2 is essential for interaction with DnaK and for DnaJ activity.</text>
</comment>
<feature type="domain" description="CR-type" evidence="14">
    <location>
        <begin position="136"/>
        <end position="218"/>
    </location>
</feature>
<evidence type="ECO:0000256" key="11">
    <source>
        <dbReference type="HAMAP-Rule" id="MF_01152"/>
    </source>
</evidence>
<accession>A0A953ICW3</accession>
<protein>
    <recommendedName>
        <fullName evidence="10 11">Chaperone protein DnaJ</fullName>
    </recommendedName>
</protein>
<comment type="subcellular location">
    <subcellularLocation>
        <location evidence="11">Cytoplasm</location>
    </subcellularLocation>
</comment>
<evidence type="ECO:0000256" key="7">
    <source>
        <dbReference type="ARBA" id="ARBA00023016"/>
    </source>
</evidence>
<evidence type="ECO:0000259" key="14">
    <source>
        <dbReference type="PROSITE" id="PS51188"/>
    </source>
</evidence>
<feature type="repeat" description="CXXCXGXG motif" evidence="11">
    <location>
        <begin position="206"/>
        <end position="213"/>
    </location>
</feature>
<dbReference type="InterPro" id="IPR001623">
    <property type="entry name" value="DnaJ_domain"/>
</dbReference>
<keyword evidence="7 11" id="KW-0346">Stress response</keyword>
<sequence length="383" mass="42171">MAKRDYYEILGVPRNATEAEIKKAFRNLARKYHPDANKDDPDAAEKFKEINEAYQVLSDPEKRARYDQFGHAAEQMGGAGGNPFEGFGGFGDFGGFSDIFEMFFGGAGRQRNPRGPVRGADLEYELELTLKEAAFGCTKELRVPRVEDCDTCHGSGARPGTQPVTCPKCGGTGQVQMTQHTVFGRFVNVMTCDRCRGEGKIVESPCPTCRGRGRVQKTQRVEVKVPGGVETGTRLRMPGYGEAGERGGPPGDLFIVMRVRPDRRFRREGDDLFTTTEISFIQAALGTEIEVETLDGPELIKIPEGTQPGDTIRLKGKGTHRLRGSGRGDLHVVISVKTPGRLSERERELLLELAALRGERVAGMTENKEKSFLKKMKDALGGR</sequence>
<feature type="binding site" evidence="11">
    <location>
        <position position="192"/>
    </location>
    <ligand>
        <name>Zn(2+)</name>
        <dbReference type="ChEBI" id="CHEBI:29105"/>
        <label>2</label>
    </ligand>
</feature>
<dbReference type="InterPro" id="IPR008971">
    <property type="entry name" value="HSP40/DnaJ_pept-bd"/>
</dbReference>
<gene>
    <name evidence="11 15" type="primary">dnaJ</name>
    <name evidence="15" type="ORF">CWE10_06870</name>
</gene>
<keyword evidence="2 11" id="KW-0235">DNA replication</keyword>
<evidence type="ECO:0000256" key="5">
    <source>
        <dbReference type="ARBA" id="ARBA00022771"/>
    </source>
</evidence>
<feature type="repeat" description="CXXCXGXG motif" evidence="11">
    <location>
        <begin position="166"/>
        <end position="173"/>
    </location>
</feature>
<keyword evidence="4 11" id="KW-0677">Repeat</keyword>
<evidence type="ECO:0000256" key="8">
    <source>
        <dbReference type="ARBA" id="ARBA00023186"/>
    </source>
</evidence>
<dbReference type="PROSITE" id="PS00636">
    <property type="entry name" value="DNAJ_1"/>
    <property type="match status" value="1"/>
</dbReference>
<dbReference type="PROSITE" id="PS50076">
    <property type="entry name" value="DNAJ_2"/>
    <property type="match status" value="1"/>
</dbReference>
<dbReference type="FunFam" id="1.10.287.110:FF:000031">
    <property type="entry name" value="Molecular chaperone DnaJ"/>
    <property type="match status" value="1"/>
</dbReference>
<dbReference type="InterPro" id="IPR036869">
    <property type="entry name" value="J_dom_sf"/>
</dbReference>
<evidence type="ECO:0000256" key="10">
    <source>
        <dbReference type="ARBA" id="ARBA00067609"/>
    </source>
</evidence>
<dbReference type="AlphaFoldDB" id="A0A953ICW3"/>
<dbReference type="GO" id="GO:0005524">
    <property type="term" value="F:ATP binding"/>
    <property type="evidence" value="ECO:0007669"/>
    <property type="project" value="InterPro"/>
</dbReference>
<dbReference type="Proteomes" id="UP000732377">
    <property type="component" value="Unassembled WGS sequence"/>
</dbReference>
<organism evidence="15 16">
    <name type="scientific">Symbiobacterium thermophilum</name>
    <dbReference type="NCBI Taxonomy" id="2734"/>
    <lineage>
        <taxon>Bacteria</taxon>
        <taxon>Bacillati</taxon>
        <taxon>Bacillota</taxon>
        <taxon>Clostridia</taxon>
        <taxon>Eubacteriales</taxon>
        <taxon>Symbiobacteriaceae</taxon>
        <taxon>Symbiobacterium</taxon>
    </lineage>
</organism>
<dbReference type="GO" id="GO:0009408">
    <property type="term" value="P:response to heat"/>
    <property type="evidence" value="ECO:0007669"/>
    <property type="project" value="InterPro"/>
</dbReference>
<dbReference type="InterPro" id="IPR036410">
    <property type="entry name" value="HSP_DnaJ_Cys-rich_dom_sf"/>
</dbReference>
<dbReference type="GO" id="GO:0051082">
    <property type="term" value="F:unfolded protein binding"/>
    <property type="evidence" value="ECO:0007669"/>
    <property type="project" value="UniProtKB-UniRule"/>
</dbReference>
<comment type="caution">
    <text evidence="15">The sequence shown here is derived from an EMBL/GenBank/DDBJ whole genome shotgun (WGS) entry which is preliminary data.</text>
</comment>
<dbReference type="PROSITE" id="PS51188">
    <property type="entry name" value="ZF_CR"/>
    <property type="match status" value="1"/>
</dbReference>
<dbReference type="GO" id="GO:0005737">
    <property type="term" value="C:cytoplasm"/>
    <property type="evidence" value="ECO:0007669"/>
    <property type="project" value="UniProtKB-SubCell"/>
</dbReference>
<feature type="binding site" evidence="11">
    <location>
        <position position="166"/>
    </location>
    <ligand>
        <name>Zn(2+)</name>
        <dbReference type="ChEBI" id="CHEBI:29105"/>
        <label>2</label>
    </ligand>
</feature>
<dbReference type="PANTHER" id="PTHR43096:SF48">
    <property type="entry name" value="CHAPERONE PROTEIN DNAJ"/>
    <property type="match status" value="1"/>
</dbReference>
<feature type="binding site" evidence="11">
    <location>
        <position position="195"/>
    </location>
    <ligand>
        <name>Zn(2+)</name>
        <dbReference type="ChEBI" id="CHEBI:29105"/>
        <label>2</label>
    </ligand>
</feature>
<feature type="binding site" evidence="11">
    <location>
        <position position="149"/>
    </location>
    <ligand>
        <name>Zn(2+)</name>
        <dbReference type="ChEBI" id="CHEBI:29105"/>
        <label>1</label>
    </ligand>
</feature>
<name>A0A953ICW3_SYMTR</name>